<gene>
    <name evidence="8" type="ORF">AFM12_00130</name>
</gene>
<dbReference type="Pfam" id="PF00270">
    <property type="entry name" value="DEAD"/>
    <property type="match status" value="1"/>
</dbReference>
<dbReference type="GO" id="GO:0016787">
    <property type="term" value="F:hydrolase activity"/>
    <property type="evidence" value="ECO:0007669"/>
    <property type="project" value="UniProtKB-KW"/>
</dbReference>
<keyword evidence="1" id="KW-0547">Nucleotide-binding</keyword>
<reference evidence="8 9" key="1">
    <citation type="submission" date="2015-07" db="EMBL/GenBank/DDBJ databases">
        <title>The draft genome sequence of Leadbetterella sp. JN14-9.</title>
        <authorList>
            <person name="Liu Y."/>
            <person name="Du J."/>
            <person name="Shao Z."/>
        </authorList>
    </citation>
    <scope>NUCLEOTIDE SEQUENCE [LARGE SCALE GENOMIC DNA]</scope>
    <source>
        <strain evidence="8 9">JN14-9</strain>
    </source>
</reference>
<dbReference type="CDD" id="cd12252">
    <property type="entry name" value="RRM_DbpA"/>
    <property type="match status" value="1"/>
</dbReference>
<dbReference type="InterPro" id="IPR001650">
    <property type="entry name" value="Helicase_C-like"/>
</dbReference>
<comment type="caution">
    <text evidence="8">The sequence shown here is derived from an EMBL/GenBank/DDBJ whole genome shotgun (WGS) entry which is preliminary data.</text>
</comment>
<name>A0A0N8HA39_9BACT</name>
<dbReference type="PANTHER" id="PTHR47959">
    <property type="entry name" value="ATP-DEPENDENT RNA HELICASE RHLE-RELATED"/>
    <property type="match status" value="1"/>
</dbReference>
<dbReference type="SMART" id="SM00490">
    <property type="entry name" value="HELICc"/>
    <property type="match status" value="1"/>
</dbReference>
<proteinExistence type="inferred from homology"/>
<feature type="domain" description="Helicase C-terminal" evidence="7">
    <location>
        <begin position="216"/>
        <end position="361"/>
    </location>
</feature>
<evidence type="ECO:0000259" key="6">
    <source>
        <dbReference type="PROSITE" id="PS51192"/>
    </source>
</evidence>
<evidence type="ECO:0000313" key="9">
    <source>
        <dbReference type="Proteomes" id="UP000050454"/>
    </source>
</evidence>
<dbReference type="InterPro" id="IPR050079">
    <property type="entry name" value="DEAD_box_RNA_helicase"/>
</dbReference>
<dbReference type="PROSITE" id="PS51192">
    <property type="entry name" value="HELICASE_ATP_BIND_1"/>
    <property type="match status" value="1"/>
</dbReference>
<dbReference type="EMBL" id="LGTQ01000005">
    <property type="protein sequence ID" value="KPM49100.1"/>
    <property type="molecule type" value="Genomic_DNA"/>
</dbReference>
<dbReference type="Gene3D" id="3.30.70.330">
    <property type="match status" value="1"/>
</dbReference>
<dbReference type="CDD" id="cd18787">
    <property type="entry name" value="SF2_C_DEAD"/>
    <property type="match status" value="1"/>
</dbReference>
<dbReference type="InterPro" id="IPR014001">
    <property type="entry name" value="Helicase_ATP-bd"/>
</dbReference>
<dbReference type="InterPro" id="IPR005580">
    <property type="entry name" value="DbpA/CsdA_RNA-bd_dom"/>
</dbReference>
<dbReference type="CDD" id="cd00268">
    <property type="entry name" value="DEADc"/>
    <property type="match status" value="1"/>
</dbReference>
<evidence type="ECO:0000256" key="4">
    <source>
        <dbReference type="ARBA" id="ARBA00022840"/>
    </source>
</evidence>
<dbReference type="InterPro" id="IPR027417">
    <property type="entry name" value="P-loop_NTPase"/>
</dbReference>
<dbReference type="PANTHER" id="PTHR47959:SF1">
    <property type="entry name" value="ATP-DEPENDENT RNA HELICASE DBPA"/>
    <property type="match status" value="1"/>
</dbReference>
<evidence type="ECO:0000256" key="3">
    <source>
        <dbReference type="ARBA" id="ARBA00022806"/>
    </source>
</evidence>
<keyword evidence="4" id="KW-0067">ATP-binding</keyword>
<dbReference type="STRING" id="1605367.AFM12_00130"/>
<protein>
    <submittedName>
        <fullName evidence="8">Helicase</fullName>
    </submittedName>
</protein>
<dbReference type="RefSeq" id="WP_055142964.1">
    <property type="nucleotide sequence ID" value="NZ_JXSZ01000005.1"/>
</dbReference>
<dbReference type="Pfam" id="PF03880">
    <property type="entry name" value="DbpA"/>
    <property type="match status" value="1"/>
</dbReference>
<dbReference type="AlphaFoldDB" id="A0A0N8HA39"/>
<dbReference type="Pfam" id="PF00271">
    <property type="entry name" value="Helicase_C"/>
    <property type="match status" value="1"/>
</dbReference>
<dbReference type="SUPFAM" id="SSF52540">
    <property type="entry name" value="P-loop containing nucleoside triphosphate hydrolases"/>
    <property type="match status" value="1"/>
</dbReference>
<sequence>MVKSTAEILQKLGIKELNQMQLATQEALEKHEEVILLSPTGTGKTLAFLLPLLGKLNLDEEKIQALIIVPSRELAIQIETILREIGSGFKVNAVYGGRAGSKDKIDLQHTPQILIGTPGRVADHIRRENIETFDIQTLVLDEFDKSLEIGFEKEMREITEALPRAKRKILTSATQKVGIPSFLHLNHPFQLDFTAEKSKNLDIKVIETKEDQKLKDLVRLLSQIGQGRGIIFCNFKDSIQEVSAFLEGHQIQHSLFYGGLEQIDRERALIRFRNGSSPYLLATDLAARGIDVPEIDSIIHYEIPFKKEEFTHRNGRTARMHADGVAYILNSKNRNLPDFIQDFETEDLKPISLPIPVSTWETLFISGGRKDKISKGDIAGLFLKQGGLSNEELGHIELKKDCAFVAVHKEKASVIIDKLNNSRLKKKKVRISILENQ</sequence>
<dbReference type="Proteomes" id="UP000050454">
    <property type="component" value="Unassembled WGS sequence"/>
</dbReference>
<keyword evidence="2" id="KW-0378">Hydrolase</keyword>
<dbReference type="PROSITE" id="PS51194">
    <property type="entry name" value="HELICASE_CTER"/>
    <property type="match status" value="1"/>
</dbReference>
<keyword evidence="3 8" id="KW-0347">Helicase</keyword>
<comment type="similarity">
    <text evidence="5">Belongs to the DEAD box helicase family.</text>
</comment>
<dbReference type="InterPro" id="IPR012677">
    <property type="entry name" value="Nucleotide-bd_a/b_plait_sf"/>
</dbReference>
<dbReference type="GO" id="GO:0005829">
    <property type="term" value="C:cytosol"/>
    <property type="evidence" value="ECO:0007669"/>
    <property type="project" value="TreeGrafter"/>
</dbReference>
<dbReference type="GO" id="GO:0005524">
    <property type="term" value="F:ATP binding"/>
    <property type="evidence" value="ECO:0007669"/>
    <property type="project" value="UniProtKB-KW"/>
</dbReference>
<dbReference type="InterPro" id="IPR044742">
    <property type="entry name" value="DEAD/DEAH_RhlB"/>
</dbReference>
<evidence type="ECO:0000256" key="1">
    <source>
        <dbReference type="ARBA" id="ARBA00022741"/>
    </source>
</evidence>
<evidence type="ECO:0000256" key="5">
    <source>
        <dbReference type="ARBA" id="ARBA00038437"/>
    </source>
</evidence>
<keyword evidence="9" id="KW-1185">Reference proteome</keyword>
<dbReference type="GO" id="GO:0003676">
    <property type="term" value="F:nucleic acid binding"/>
    <property type="evidence" value="ECO:0007669"/>
    <property type="project" value="InterPro"/>
</dbReference>
<evidence type="ECO:0000256" key="2">
    <source>
        <dbReference type="ARBA" id="ARBA00022801"/>
    </source>
</evidence>
<dbReference type="SMART" id="SM00487">
    <property type="entry name" value="DEXDc"/>
    <property type="match status" value="1"/>
</dbReference>
<dbReference type="InterPro" id="IPR011545">
    <property type="entry name" value="DEAD/DEAH_box_helicase_dom"/>
</dbReference>
<evidence type="ECO:0000313" key="8">
    <source>
        <dbReference type="EMBL" id="KPM49100.1"/>
    </source>
</evidence>
<dbReference type="Gene3D" id="3.40.50.300">
    <property type="entry name" value="P-loop containing nucleotide triphosphate hydrolases"/>
    <property type="match status" value="2"/>
</dbReference>
<dbReference type="OrthoDB" id="974172at2"/>
<accession>A0A0N8HA39</accession>
<organism evidence="8 9">
    <name type="scientific">Jiulongibacter sediminis</name>
    <dbReference type="NCBI Taxonomy" id="1605367"/>
    <lineage>
        <taxon>Bacteria</taxon>
        <taxon>Pseudomonadati</taxon>
        <taxon>Bacteroidota</taxon>
        <taxon>Cytophagia</taxon>
        <taxon>Cytophagales</taxon>
        <taxon>Leadbetterellaceae</taxon>
        <taxon>Jiulongibacter</taxon>
    </lineage>
</organism>
<dbReference type="PATRIC" id="fig|1605367.3.peg.1346"/>
<feature type="domain" description="Helicase ATP-binding" evidence="6">
    <location>
        <begin position="25"/>
        <end position="193"/>
    </location>
</feature>
<evidence type="ECO:0000259" key="7">
    <source>
        <dbReference type="PROSITE" id="PS51194"/>
    </source>
</evidence>
<dbReference type="GO" id="GO:0003724">
    <property type="term" value="F:RNA helicase activity"/>
    <property type="evidence" value="ECO:0007669"/>
    <property type="project" value="TreeGrafter"/>
</dbReference>